<dbReference type="AlphaFoldDB" id="A0A0X1KU77"/>
<dbReference type="EMBL" id="CP007141">
    <property type="protein sequence ID" value="AJC74783.1"/>
    <property type="molecule type" value="Genomic_DNA"/>
</dbReference>
<dbReference type="PaxDb" id="1123384-AJ81_06185"/>
<reference evidence="1 2" key="1">
    <citation type="submission" date="2014-01" db="EMBL/GenBank/DDBJ databases">
        <title>Genome sequencing of Thermotog hypogea.</title>
        <authorList>
            <person name="Zhang X."/>
            <person name="Alvare G."/>
            <person name="Fristensky B."/>
            <person name="Chen L."/>
            <person name="Suen T."/>
            <person name="Chen Q."/>
            <person name="Ma K."/>
        </authorList>
    </citation>
    <scope>NUCLEOTIDE SEQUENCE [LARGE SCALE GENOMIC DNA]</scope>
    <source>
        <strain evidence="1 2">DSM 11164</strain>
    </source>
</reference>
<gene>
    <name evidence="1" type="ORF">AJ81_06185</name>
</gene>
<evidence type="ECO:0000313" key="1">
    <source>
        <dbReference type="EMBL" id="AJC74783.1"/>
    </source>
</evidence>
<evidence type="ECO:0000313" key="2">
    <source>
        <dbReference type="Proteomes" id="UP000077469"/>
    </source>
</evidence>
<dbReference type="OrthoDB" id="9995315at2"/>
<protein>
    <submittedName>
        <fullName evidence="1">Uncharacterized protein</fullName>
    </submittedName>
</protein>
<dbReference type="STRING" id="1123384.AJ81_06185"/>
<accession>A0A0X1KU77</accession>
<organism evidence="1 2">
    <name type="scientific">Pseudothermotoga hypogea DSM 11164 = NBRC 106472</name>
    <dbReference type="NCBI Taxonomy" id="1123384"/>
    <lineage>
        <taxon>Bacteria</taxon>
        <taxon>Thermotogati</taxon>
        <taxon>Thermotogota</taxon>
        <taxon>Thermotogae</taxon>
        <taxon>Thermotogales</taxon>
        <taxon>Thermotogaceae</taxon>
        <taxon>Pseudothermotoga</taxon>
    </lineage>
</organism>
<sequence length="85" mass="9644">MNISKLSEPVQGLDLTMLVREIARSLEKSDFETLSAGERDSQKYRATSFETLSMQEVMAGRAEFTIFEVPKRGFYTILSTTQNES</sequence>
<keyword evidence="2" id="KW-1185">Reference proteome</keyword>
<dbReference type="Proteomes" id="UP000077469">
    <property type="component" value="Chromosome"/>
</dbReference>
<dbReference type="KEGG" id="phy:AJ81_06185"/>
<name>A0A0X1KU77_9THEM</name>
<dbReference type="RefSeq" id="WP_031505408.1">
    <property type="nucleotide sequence ID" value="NC_022795.1"/>
</dbReference>
<proteinExistence type="predicted"/>
<dbReference type="PATRIC" id="fig|1123384.7.peg.1243"/>